<proteinExistence type="inferred from homology"/>
<comment type="similarity">
    <text evidence="1">Belongs to the enoyl-CoA hydratase/isomerase family.</text>
</comment>
<gene>
    <name evidence="2" type="ORF">AB852_18695</name>
</gene>
<sequence>MSLQEFIPTPDFEEYRETFKDFFHLERTDGVIVARAHTLGGPIQLSVQNHRALGQMLKTIGADPENEVLILTGSGEEFMMDADPEGFALEDEDLPHWAYEYAYKDGRINVSSLINDLEIPTIGIFNGSGFHSEIVLMCDITLCAEDATVFDLHYDISSVPGDGIHSCFQELLGVKRAAYALLTGEAISAQQALEWGMVNELLPRAELLERARTIAAHIMSKPRVTRRLTTQIVRRPWRRRITDDLDGGFGIQMFGHLAKQKSIHSKKHIADTVAYVREGRPNNFD</sequence>
<dbReference type="STRING" id="1048205.AB852_18695"/>
<dbReference type="Proteomes" id="UP000186455">
    <property type="component" value="Unassembled WGS sequence"/>
</dbReference>
<dbReference type="EMBL" id="LFBV01000004">
    <property type="protein sequence ID" value="OKH93504.1"/>
    <property type="molecule type" value="Genomic_DNA"/>
</dbReference>
<name>A0A1Q4V6R6_9ACTN</name>
<comment type="caution">
    <text evidence="2">The sequence shown here is derived from an EMBL/GenBank/DDBJ whole genome shotgun (WGS) entry which is preliminary data.</text>
</comment>
<accession>A0A1Q4V6R6</accession>
<dbReference type="PANTHER" id="PTHR43802">
    <property type="entry name" value="ENOYL-COA HYDRATASE"/>
    <property type="match status" value="1"/>
</dbReference>
<protein>
    <submittedName>
        <fullName evidence="2">Enoyl-CoA hydratase</fullName>
    </submittedName>
</protein>
<dbReference type="SUPFAM" id="SSF52096">
    <property type="entry name" value="ClpP/crotonase"/>
    <property type="match status" value="1"/>
</dbReference>
<evidence type="ECO:0000256" key="1">
    <source>
        <dbReference type="ARBA" id="ARBA00005254"/>
    </source>
</evidence>
<reference evidence="2 3" key="1">
    <citation type="submission" date="2015-06" db="EMBL/GenBank/DDBJ databases">
        <title>Cloning and characterization of the uncialamcin biosynthetic gene cluster.</title>
        <authorList>
            <person name="Yan X."/>
            <person name="Huang T."/>
            <person name="Ge H."/>
            <person name="Shen B."/>
        </authorList>
    </citation>
    <scope>NUCLEOTIDE SEQUENCE [LARGE SCALE GENOMIC DNA]</scope>
    <source>
        <strain evidence="2 3">DCA2648</strain>
    </source>
</reference>
<dbReference type="InterPro" id="IPR001753">
    <property type="entry name" value="Enoyl-CoA_hydra/iso"/>
</dbReference>
<evidence type="ECO:0000313" key="3">
    <source>
        <dbReference type="Proteomes" id="UP000186455"/>
    </source>
</evidence>
<keyword evidence="3" id="KW-1185">Reference proteome</keyword>
<dbReference type="RefSeq" id="WP_073789876.1">
    <property type="nucleotide sequence ID" value="NZ_JBITHB010000014.1"/>
</dbReference>
<dbReference type="AlphaFoldDB" id="A0A1Q4V6R6"/>
<evidence type="ECO:0000313" key="2">
    <source>
        <dbReference type="EMBL" id="OKH93504.1"/>
    </source>
</evidence>
<dbReference type="InterPro" id="IPR029045">
    <property type="entry name" value="ClpP/crotonase-like_dom_sf"/>
</dbReference>
<dbReference type="Pfam" id="PF00378">
    <property type="entry name" value="ECH_1"/>
    <property type="match status" value="1"/>
</dbReference>
<dbReference type="CDD" id="cd06558">
    <property type="entry name" value="crotonase-like"/>
    <property type="match status" value="1"/>
</dbReference>
<organism evidence="2 3">
    <name type="scientific">Streptomyces uncialis</name>
    <dbReference type="NCBI Taxonomy" id="1048205"/>
    <lineage>
        <taxon>Bacteria</taxon>
        <taxon>Bacillati</taxon>
        <taxon>Actinomycetota</taxon>
        <taxon>Actinomycetes</taxon>
        <taxon>Kitasatosporales</taxon>
        <taxon>Streptomycetaceae</taxon>
        <taxon>Streptomyces</taxon>
    </lineage>
</organism>
<dbReference type="GO" id="GO:0003824">
    <property type="term" value="F:catalytic activity"/>
    <property type="evidence" value="ECO:0007669"/>
    <property type="project" value="UniProtKB-ARBA"/>
</dbReference>
<dbReference type="Gene3D" id="3.90.226.10">
    <property type="entry name" value="2-enoyl-CoA Hydratase, Chain A, domain 1"/>
    <property type="match status" value="1"/>
</dbReference>
<dbReference type="PANTHER" id="PTHR43802:SF1">
    <property type="entry name" value="IP11341P-RELATED"/>
    <property type="match status" value="1"/>
</dbReference>